<reference evidence="7 8" key="1">
    <citation type="submission" date="2021-01" db="EMBL/GenBank/DDBJ databases">
        <title>Genomic Encyclopedia of Type Strains, Phase IV (KMG-IV): sequencing the most valuable type-strain genomes for metagenomic binning, comparative biology and taxonomic classification.</title>
        <authorList>
            <person name="Goeker M."/>
        </authorList>
    </citation>
    <scope>NUCLEOTIDE SEQUENCE [LARGE SCALE GENOMIC DNA]</scope>
    <source>
        <strain evidence="7 8">DSM 24436</strain>
    </source>
</reference>
<evidence type="ECO:0000313" key="7">
    <source>
        <dbReference type="EMBL" id="MBM7562833.1"/>
    </source>
</evidence>
<accession>A0ABS2MTY3</accession>
<feature type="transmembrane region" description="Helical" evidence="6">
    <location>
        <begin position="62"/>
        <end position="84"/>
    </location>
</feature>
<evidence type="ECO:0000256" key="3">
    <source>
        <dbReference type="ARBA" id="ARBA00022989"/>
    </source>
</evidence>
<comment type="similarity">
    <text evidence="5">Belongs to the FNT transporter (TC 1.A.16) family.</text>
</comment>
<evidence type="ECO:0000256" key="6">
    <source>
        <dbReference type="SAM" id="Phobius"/>
    </source>
</evidence>
<dbReference type="PANTHER" id="PTHR30520:SF8">
    <property type="entry name" value="NITRITE TRANSPORTER NIRC"/>
    <property type="match status" value="1"/>
</dbReference>
<dbReference type="PANTHER" id="PTHR30520">
    <property type="entry name" value="FORMATE TRANSPORTER-RELATED"/>
    <property type="match status" value="1"/>
</dbReference>
<evidence type="ECO:0000256" key="4">
    <source>
        <dbReference type="ARBA" id="ARBA00023136"/>
    </source>
</evidence>
<dbReference type="InterPro" id="IPR000292">
    <property type="entry name" value="For/NO2_transpt"/>
</dbReference>
<dbReference type="InterPro" id="IPR023271">
    <property type="entry name" value="Aquaporin-like"/>
</dbReference>
<dbReference type="Gene3D" id="1.20.1080.10">
    <property type="entry name" value="Glycerol uptake facilitator protein"/>
    <property type="match status" value="1"/>
</dbReference>
<dbReference type="RefSeq" id="WP_204665261.1">
    <property type="nucleotide sequence ID" value="NZ_JAFBDT010000032.1"/>
</dbReference>
<feature type="transmembrane region" description="Helical" evidence="6">
    <location>
        <begin position="183"/>
        <end position="209"/>
    </location>
</feature>
<dbReference type="PROSITE" id="PS01005">
    <property type="entry name" value="FORMATE_NITRITE_TP_1"/>
    <property type="match status" value="1"/>
</dbReference>
<keyword evidence="4 6" id="KW-0472">Membrane</keyword>
<feature type="transmembrane region" description="Helical" evidence="6">
    <location>
        <begin position="32"/>
        <end position="56"/>
    </location>
</feature>
<dbReference type="Proteomes" id="UP000767854">
    <property type="component" value="Unassembled WGS sequence"/>
</dbReference>
<dbReference type="EMBL" id="JAFBDT010000032">
    <property type="protein sequence ID" value="MBM7562833.1"/>
    <property type="molecule type" value="Genomic_DNA"/>
</dbReference>
<keyword evidence="8" id="KW-1185">Reference proteome</keyword>
<keyword evidence="3 6" id="KW-1133">Transmembrane helix</keyword>
<sequence>MYTETMNRLSDAARNKIDFLNRSFGKYFISSLWAGAFVGLGIFLIMVIGGIGMVSGSAYTKMLMGVSFGVALSLVIMSGTELFTGNTMVMTVGTLDKSTNWKQTFKVWGSSYVGNFAGALVVALLILGTQINGSASGDFIVNLSEAKMNQSFWTLFFKGVLCNILVCLAVLSNYRLKSESARFIMVFWCLFAFITSGFEHSVANMTVFLMGLMLEHPDSVSLIGMANNLIPVTLGNIAGGSIFMGASIYYMGKEA</sequence>
<name>A0ABS2MTY3_9FIRM</name>
<protein>
    <submittedName>
        <fullName evidence="7">Nitrite transporter NirC</fullName>
    </submittedName>
</protein>
<feature type="transmembrane region" description="Helical" evidence="6">
    <location>
        <begin position="229"/>
        <end position="251"/>
    </location>
</feature>
<feature type="transmembrane region" description="Helical" evidence="6">
    <location>
        <begin position="105"/>
        <end position="131"/>
    </location>
</feature>
<feature type="transmembrane region" description="Helical" evidence="6">
    <location>
        <begin position="151"/>
        <end position="171"/>
    </location>
</feature>
<evidence type="ECO:0000256" key="5">
    <source>
        <dbReference type="ARBA" id="ARBA00049660"/>
    </source>
</evidence>
<evidence type="ECO:0000256" key="2">
    <source>
        <dbReference type="ARBA" id="ARBA00022692"/>
    </source>
</evidence>
<comment type="subcellular location">
    <subcellularLocation>
        <location evidence="1">Membrane</location>
        <topology evidence="1">Multi-pass membrane protein</topology>
    </subcellularLocation>
</comment>
<keyword evidence="2 6" id="KW-0812">Transmembrane</keyword>
<gene>
    <name evidence="7" type="ORF">JOC49_002406</name>
</gene>
<evidence type="ECO:0000256" key="1">
    <source>
        <dbReference type="ARBA" id="ARBA00004141"/>
    </source>
</evidence>
<comment type="caution">
    <text evidence="7">The sequence shown here is derived from an EMBL/GenBank/DDBJ whole genome shotgun (WGS) entry which is preliminary data.</text>
</comment>
<proteinExistence type="inferred from homology"/>
<dbReference type="PROSITE" id="PS01006">
    <property type="entry name" value="FORMATE_NITRITE_TP_2"/>
    <property type="match status" value="1"/>
</dbReference>
<evidence type="ECO:0000313" key="8">
    <source>
        <dbReference type="Proteomes" id="UP000767854"/>
    </source>
</evidence>
<dbReference type="InterPro" id="IPR024002">
    <property type="entry name" value="For/NO2_transpt_CS"/>
</dbReference>
<organism evidence="7 8">
    <name type="scientific">Fusibacter tunisiensis</name>
    <dbReference type="NCBI Taxonomy" id="1008308"/>
    <lineage>
        <taxon>Bacteria</taxon>
        <taxon>Bacillati</taxon>
        <taxon>Bacillota</taxon>
        <taxon>Clostridia</taxon>
        <taxon>Eubacteriales</taxon>
        <taxon>Eubacteriales Family XII. Incertae Sedis</taxon>
        <taxon>Fusibacter</taxon>
    </lineage>
</organism>
<dbReference type="Pfam" id="PF01226">
    <property type="entry name" value="Form_Nir_trans"/>
    <property type="match status" value="1"/>
</dbReference>